<feature type="compositionally biased region" description="Polar residues" evidence="7">
    <location>
        <begin position="40"/>
        <end position="59"/>
    </location>
</feature>
<dbReference type="InterPro" id="IPR015943">
    <property type="entry name" value="WD40/YVTN_repeat-like_dom_sf"/>
</dbReference>
<dbReference type="GeneTree" id="ENSGT00390000018632"/>
<dbReference type="Ensembl" id="ENSMAMT00000029483.2">
    <property type="protein sequence ID" value="ENSMAMP00000028738.1"/>
    <property type="gene ID" value="ENSMAMG00000019335.2"/>
</dbReference>
<dbReference type="SMART" id="SM00320">
    <property type="entry name" value="WD40"/>
    <property type="match status" value="4"/>
</dbReference>
<evidence type="ECO:0000256" key="7">
    <source>
        <dbReference type="SAM" id="MobiDB-lite"/>
    </source>
</evidence>
<dbReference type="PROSITE" id="PS50082">
    <property type="entry name" value="WD_REPEATS_2"/>
    <property type="match status" value="1"/>
</dbReference>
<keyword evidence="4" id="KW-0804">Transcription</keyword>
<protein>
    <submittedName>
        <fullName evidence="8">General transcription factor IIIC, polypeptide 2, beta</fullName>
    </submittedName>
</protein>
<keyword evidence="5" id="KW-0539">Nucleus</keyword>
<dbReference type="AlphaFoldDB" id="A0A3Q3MMH0"/>
<evidence type="ECO:0000256" key="5">
    <source>
        <dbReference type="ARBA" id="ARBA00023242"/>
    </source>
</evidence>
<keyword evidence="2 6" id="KW-0853">WD repeat</keyword>
<dbReference type="STRING" id="205130.ENSMAMP00000028738"/>
<feature type="compositionally biased region" description="Basic and acidic residues" evidence="7">
    <location>
        <begin position="178"/>
        <end position="187"/>
    </location>
</feature>
<dbReference type="InParanoid" id="A0A3Q3MMH0"/>
<dbReference type="GO" id="GO:0006383">
    <property type="term" value="P:transcription by RNA polymerase III"/>
    <property type="evidence" value="ECO:0007669"/>
    <property type="project" value="TreeGrafter"/>
</dbReference>
<keyword evidence="9" id="KW-1185">Reference proteome</keyword>
<name>A0A3Q3MMH0_9TELE</name>
<evidence type="ECO:0000256" key="3">
    <source>
        <dbReference type="ARBA" id="ARBA00022737"/>
    </source>
</evidence>
<feature type="compositionally biased region" description="Polar residues" evidence="7">
    <location>
        <begin position="222"/>
        <end position="239"/>
    </location>
</feature>
<dbReference type="InterPro" id="IPR052416">
    <property type="entry name" value="GTF3C_component"/>
</dbReference>
<keyword evidence="3" id="KW-0677">Repeat</keyword>
<proteinExistence type="predicted"/>
<dbReference type="InterPro" id="IPR036322">
    <property type="entry name" value="WD40_repeat_dom_sf"/>
</dbReference>
<feature type="compositionally biased region" description="Gly residues" evidence="7">
    <location>
        <begin position="817"/>
        <end position="826"/>
    </location>
</feature>
<evidence type="ECO:0000256" key="2">
    <source>
        <dbReference type="ARBA" id="ARBA00022574"/>
    </source>
</evidence>
<evidence type="ECO:0000256" key="4">
    <source>
        <dbReference type="ARBA" id="ARBA00023163"/>
    </source>
</evidence>
<dbReference type="FunCoup" id="A0A3Q3MMH0">
    <property type="interactions" value="546"/>
</dbReference>
<comment type="subcellular location">
    <subcellularLocation>
        <location evidence="1">Nucleus</location>
    </subcellularLocation>
</comment>
<dbReference type="InterPro" id="IPR001680">
    <property type="entry name" value="WD40_rpt"/>
</dbReference>
<feature type="region of interest" description="Disordered" evidence="7">
    <location>
        <begin position="221"/>
        <end position="299"/>
    </location>
</feature>
<dbReference type="InterPro" id="IPR019775">
    <property type="entry name" value="WD40_repeat_CS"/>
</dbReference>
<feature type="compositionally biased region" description="Acidic residues" evidence="7">
    <location>
        <begin position="259"/>
        <end position="293"/>
    </location>
</feature>
<dbReference type="Pfam" id="PF00400">
    <property type="entry name" value="WD40"/>
    <property type="match status" value="1"/>
</dbReference>
<feature type="compositionally biased region" description="Basic and acidic residues" evidence="7">
    <location>
        <begin position="827"/>
        <end position="845"/>
    </location>
</feature>
<dbReference type="GO" id="GO:0000127">
    <property type="term" value="C:transcription factor TFIIIC complex"/>
    <property type="evidence" value="ECO:0007669"/>
    <property type="project" value="TreeGrafter"/>
</dbReference>
<reference evidence="8" key="2">
    <citation type="submission" date="2025-09" db="UniProtKB">
        <authorList>
            <consortium name="Ensembl"/>
        </authorList>
    </citation>
    <scope>IDENTIFICATION</scope>
</reference>
<evidence type="ECO:0000313" key="9">
    <source>
        <dbReference type="Proteomes" id="UP000261640"/>
    </source>
</evidence>
<feature type="region of interest" description="Disordered" evidence="7">
    <location>
        <begin position="792"/>
        <end position="847"/>
    </location>
</feature>
<dbReference type="RefSeq" id="XP_026174751.1">
    <property type="nucleotide sequence ID" value="XM_026318966.1"/>
</dbReference>
<dbReference type="PANTHER" id="PTHR15052:SF2">
    <property type="entry name" value="GENERAL TRANSCRIPTION FACTOR 3C POLYPEPTIDE 2"/>
    <property type="match status" value="1"/>
</dbReference>
<evidence type="ECO:0000313" key="8">
    <source>
        <dbReference type="Ensembl" id="ENSMAMP00000028738.1"/>
    </source>
</evidence>
<feature type="compositionally biased region" description="Basic residues" evidence="7">
    <location>
        <begin position="24"/>
        <end position="33"/>
    </location>
</feature>
<dbReference type="Gene3D" id="2.130.10.10">
    <property type="entry name" value="YVTN repeat-like/Quinoprotein amine dehydrogenase"/>
    <property type="match status" value="1"/>
</dbReference>
<dbReference type="SUPFAM" id="SSF50978">
    <property type="entry name" value="WD40 repeat-like"/>
    <property type="match status" value="1"/>
</dbReference>
<organism evidence="8 9">
    <name type="scientific">Mastacembelus armatus</name>
    <name type="common">zig-zag eel</name>
    <dbReference type="NCBI Taxonomy" id="205130"/>
    <lineage>
        <taxon>Eukaryota</taxon>
        <taxon>Metazoa</taxon>
        <taxon>Chordata</taxon>
        <taxon>Craniata</taxon>
        <taxon>Vertebrata</taxon>
        <taxon>Euteleostomi</taxon>
        <taxon>Actinopterygii</taxon>
        <taxon>Neopterygii</taxon>
        <taxon>Teleostei</taxon>
        <taxon>Neoteleostei</taxon>
        <taxon>Acanthomorphata</taxon>
        <taxon>Anabantaria</taxon>
        <taxon>Synbranchiformes</taxon>
        <taxon>Mastacembelidae</taxon>
        <taxon>Mastacembelus</taxon>
    </lineage>
</organism>
<dbReference type="PROSITE" id="PS50294">
    <property type="entry name" value="WD_REPEATS_REGION"/>
    <property type="match status" value="1"/>
</dbReference>
<dbReference type="GeneID" id="113137364"/>
<dbReference type="PROSITE" id="PS00678">
    <property type="entry name" value="WD_REPEATS_1"/>
    <property type="match status" value="1"/>
</dbReference>
<dbReference type="CTD" id="2976"/>
<dbReference type="Proteomes" id="UP000261640">
    <property type="component" value="Unplaced"/>
</dbReference>
<feature type="compositionally biased region" description="Basic residues" evidence="7">
    <location>
        <begin position="240"/>
        <end position="254"/>
    </location>
</feature>
<dbReference type="PANTHER" id="PTHR15052">
    <property type="entry name" value="RNA POLYMERASE III TRANSCRIPTION INITIATION FACTOR COMPLEX SUBUNIT"/>
    <property type="match status" value="1"/>
</dbReference>
<feature type="repeat" description="WD" evidence="6">
    <location>
        <begin position="639"/>
        <end position="674"/>
    </location>
</feature>
<evidence type="ECO:0000256" key="6">
    <source>
        <dbReference type="PROSITE-ProRule" id="PRU00221"/>
    </source>
</evidence>
<dbReference type="GO" id="GO:0005634">
    <property type="term" value="C:nucleus"/>
    <property type="evidence" value="ECO:0007669"/>
    <property type="project" value="UniProtKB-SubCell"/>
</dbReference>
<sequence>MDPIDSGKGQGKPSEENQELSRSSKGRQLKRNSKYLIYDTNETPAVDTNETPAVEASQQKKPRKSFGGRAAAAKKSPTKIGKAKNATQQTTTDDNKEVTDKTPQVSDENPPEQTPKKRGRPRKTPSKETPAKKTPATDGDLPAAEGGVVDTVKQENGTPKRKQVRKQHVQEASPVAEPPREQDHGEPPTEPEEEPQPGGRRRRNAAQVALKYLHILAKEVFSHNSDQSGATSETTVTKQRTPRGNKVRKGRKSKRPDFDSDPAEDEDFVPDFEEEEELVEEMDDDDDAEEAEDSVFRRGQRSPAVFSAHRNSTCSGAKTPNRLNINVMKTVWNSTEITKKFREEHYSSWVFPEWVPSTSAWRLVPQSDLEEYLPQELLSAAFRVSREGLCNEETPLQRLSRFGAVPAHPDRWDMVLYAGGPVWAMEWCPTPDGAPATQYIALACHREMDDLHYVNKIYTGPGLVQLWDVGKLEYSCRPESQPSLAYGLAQDKGFIWHLKWCPAGGWELPTCGRKAPFLPRLGLLAVASSTGVVTIYSLPHPDALLSNRKLPDSGSSSLQLPIYKAQGVLTLKLGSFKAPRHEKSGQVLSMDWLPEKPHNIMAIGFYDGVVGLWDLTTKSPLLRVRESDESLSLLPYRCLLAHDHAVRALAFCPASRYLLVTAGEDRYVKTWDLRRLYDPVTVQKRYLTNEIYWPMDAPGLMLAQENAYAAKGTQGVHYFDHYMRSIFMIPRTGTLWSVSYSDWLNSVVTSDVLGEVIFSALPQINYVPPYVKQSIERRFPVYLTSLVPYDTTEEENQEMRGVDKEGEAVGEREGGEKGVSGVGSDGGNEKDNENERGGGRNRSDESLPVPFQTYKEAVKKYSLHHTDNNMSTFAESQKHAVWKRMKDTELKAKLNLDEMPLAALHKVRFNPNMNCHTWVVSGGRTGLVRLNCLKSMISSSAKKMISEHQAQFSTLYSPRDQEEAIQTGTDQL</sequence>
<reference evidence="8" key="1">
    <citation type="submission" date="2025-08" db="UniProtKB">
        <authorList>
            <consortium name="Ensembl"/>
        </authorList>
    </citation>
    <scope>IDENTIFICATION</scope>
</reference>
<feature type="compositionally biased region" description="Basic and acidic residues" evidence="7">
    <location>
        <begin position="797"/>
        <end position="816"/>
    </location>
</feature>
<accession>A0A3Q3MMH0</accession>
<evidence type="ECO:0000256" key="1">
    <source>
        <dbReference type="ARBA" id="ARBA00004123"/>
    </source>
</evidence>
<feature type="region of interest" description="Disordered" evidence="7">
    <location>
        <begin position="1"/>
        <end position="206"/>
    </location>
</feature>